<evidence type="ECO:0000313" key="2">
    <source>
        <dbReference type="Proteomes" id="UP000015530"/>
    </source>
</evidence>
<dbReference type="HOGENOM" id="CLU_3351038_0_0_1"/>
<evidence type="ECO:0000313" key="1">
    <source>
        <dbReference type="EMBL" id="EQB46834.1"/>
    </source>
</evidence>
<sequence>MDDINSKGLDASPKEKNLLTLTFTAQVQQSLSLMETD</sequence>
<proteinExistence type="predicted"/>
<comment type="caution">
    <text evidence="1">The sequence shown here is derived from an EMBL/GenBank/DDBJ whole genome shotgun (WGS) entry which is preliminary data.</text>
</comment>
<name>T0K4I9_COLGC</name>
<reference evidence="2" key="1">
    <citation type="journal article" date="2013" name="Mol. Plant Microbe Interact.">
        <title>Global aspects of pacC regulation of pathogenicity genes in Colletotrichum gloeosporioides as revealed by transcriptome analysis.</title>
        <authorList>
            <person name="Alkan N."/>
            <person name="Meng X."/>
            <person name="Friedlander G."/>
            <person name="Reuveni E."/>
            <person name="Sukno S."/>
            <person name="Sherman A."/>
            <person name="Thon M."/>
            <person name="Fluhr R."/>
            <person name="Prusky D."/>
        </authorList>
    </citation>
    <scope>NUCLEOTIDE SEQUENCE [LARGE SCALE GENOMIC DNA]</scope>
    <source>
        <strain evidence="2">Cg-14</strain>
    </source>
</reference>
<organism evidence="1 2">
    <name type="scientific">Colletotrichum gloeosporioides (strain Cg-14)</name>
    <name type="common">Anthracnose fungus</name>
    <name type="synonym">Glomerella cingulata</name>
    <dbReference type="NCBI Taxonomy" id="1237896"/>
    <lineage>
        <taxon>Eukaryota</taxon>
        <taxon>Fungi</taxon>
        <taxon>Dikarya</taxon>
        <taxon>Ascomycota</taxon>
        <taxon>Pezizomycotina</taxon>
        <taxon>Sordariomycetes</taxon>
        <taxon>Hypocreomycetidae</taxon>
        <taxon>Glomerellales</taxon>
        <taxon>Glomerellaceae</taxon>
        <taxon>Colletotrichum</taxon>
        <taxon>Colletotrichum gloeosporioides species complex</taxon>
    </lineage>
</organism>
<dbReference type="Proteomes" id="UP000015530">
    <property type="component" value="Unassembled WGS sequence"/>
</dbReference>
<protein>
    <submittedName>
        <fullName evidence="1">Uncharacterized protein</fullName>
    </submittedName>
</protein>
<dbReference type="AlphaFoldDB" id="T0K4I9"/>
<accession>T0K4I9</accession>
<gene>
    <name evidence="1" type="ORF">CGLO_14092</name>
</gene>
<dbReference type="EMBL" id="AMYD01003241">
    <property type="protein sequence ID" value="EQB46834.1"/>
    <property type="molecule type" value="Genomic_DNA"/>
</dbReference>